<dbReference type="AlphaFoldDB" id="A0A9P5NU22"/>
<keyword evidence="1" id="KW-0812">Transmembrane</keyword>
<name>A0A9P5NU22_GYMJU</name>
<evidence type="ECO:0000313" key="2">
    <source>
        <dbReference type="EMBL" id="KAF8909247.1"/>
    </source>
</evidence>
<keyword evidence="1" id="KW-1133">Transmembrane helix</keyword>
<keyword evidence="1" id="KW-0472">Membrane</keyword>
<dbReference type="EMBL" id="JADNYJ010000009">
    <property type="protein sequence ID" value="KAF8909247.1"/>
    <property type="molecule type" value="Genomic_DNA"/>
</dbReference>
<dbReference type="Proteomes" id="UP000724874">
    <property type="component" value="Unassembled WGS sequence"/>
</dbReference>
<evidence type="ECO:0000313" key="3">
    <source>
        <dbReference type="Proteomes" id="UP000724874"/>
    </source>
</evidence>
<dbReference type="OrthoDB" id="2791511at2759"/>
<proteinExistence type="predicted"/>
<reference evidence="2" key="1">
    <citation type="submission" date="2020-11" db="EMBL/GenBank/DDBJ databases">
        <authorList>
            <consortium name="DOE Joint Genome Institute"/>
            <person name="Ahrendt S."/>
            <person name="Riley R."/>
            <person name="Andreopoulos W."/>
            <person name="LaButti K."/>
            <person name="Pangilinan J."/>
            <person name="Ruiz-duenas F.J."/>
            <person name="Barrasa J.M."/>
            <person name="Sanchez-Garcia M."/>
            <person name="Camarero S."/>
            <person name="Miyauchi S."/>
            <person name="Serrano A."/>
            <person name="Linde D."/>
            <person name="Babiker R."/>
            <person name="Drula E."/>
            <person name="Ayuso-Fernandez I."/>
            <person name="Pacheco R."/>
            <person name="Padilla G."/>
            <person name="Ferreira P."/>
            <person name="Barriuso J."/>
            <person name="Kellner H."/>
            <person name="Castanera R."/>
            <person name="Alfaro M."/>
            <person name="Ramirez L."/>
            <person name="Pisabarro A.G."/>
            <person name="Kuo A."/>
            <person name="Tritt A."/>
            <person name="Lipzen A."/>
            <person name="He G."/>
            <person name="Yan M."/>
            <person name="Ng V."/>
            <person name="Cullen D."/>
            <person name="Martin F."/>
            <person name="Rosso M.-N."/>
            <person name="Henrissat B."/>
            <person name="Hibbett D."/>
            <person name="Martinez A.T."/>
            <person name="Grigoriev I.V."/>
        </authorList>
    </citation>
    <scope>NUCLEOTIDE SEQUENCE</scope>
    <source>
        <strain evidence="2">AH 44721</strain>
    </source>
</reference>
<organism evidence="2 3">
    <name type="scientific">Gymnopilus junonius</name>
    <name type="common">Spectacular rustgill mushroom</name>
    <name type="synonym">Gymnopilus spectabilis subsp. junonius</name>
    <dbReference type="NCBI Taxonomy" id="109634"/>
    <lineage>
        <taxon>Eukaryota</taxon>
        <taxon>Fungi</taxon>
        <taxon>Dikarya</taxon>
        <taxon>Basidiomycota</taxon>
        <taxon>Agaricomycotina</taxon>
        <taxon>Agaricomycetes</taxon>
        <taxon>Agaricomycetidae</taxon>
        <taxon>Agaricales</taxon>
        <taxon>Agaricineae</taxon>
        <taxon>Hymenogastraceae</taxon>
        <taxon>Gymnopilus</taxon>
    </lineage>
</organism>
<sequence>MMLLVELPAIDPLPVPALPSLGFRLPSCDFGLVHTLTRPSTWLALLATLVIVSFIRAALLYLRPPSWTESRKSVSFVRIVKEEKVTTTVSEGTATTSASVQVESKVEAAAAAAAPAVGAAPQGKKMSSWFWGLVKWDSLPSAPSIPGRMVVGWLPPPSPLRRCDKPNR</sequence>
<accession>A0A9P5NU22</accession>
<comment type="caution">
    <text evidence="2">The sequence shown here is derived from an EMBL/GenBank/DDBJ whole genome shotgun (WGS) entry which is preliminary data.</text>
</comment>
<evidence type="ECO:0000256" key="1">
    <source>
        <dbReference type="SAM" id="Phobius"/>
    </source>
</evidence>
<feature type="transmembrane region" description="Helical" evidence="1">
    <location>
        <begin position="42"/>
        <end position="62"/>
    </location>
</feature>
<keyword evidence="3" id="KW-1185">Reference proteome</keyword>
<protein>
    <submittedName>
        <fullName evidence="2">Uncharacterized protein</fullName>
    </submittedName>
</protein>
<gene>
    <name evidence="2" type="ORF">CPB84DRAFT_1495947</name>
</gene>